<dbReference type="STRING" id="27349.A0A0L6UUK8"/>
<evidence type="ECO:0000256" key="8">
    <source>
        <dbReference type="SAM" id="Phobius"/>
    </source>
</evidence>
<keyword evidence="3" id="KW-0256">Endoplasmic reticulum</keyword>
<protein>
    <recommendedName>
        <fullName evidence="11">Seipin</fullName>
    </recommendedName>
</protein>
<keyword evidence="4 8" id="KW-1133">Transmembrane helix</keyword>
<feature type="transmembrane region" description="Helical" evidence="8">
    <location>
        <begin position="42"/>
        <end position="63"/>
    </location>
</feature>
<dbReference type="CDD" id="cd23995">
    <property type="entry name" value="Seipin_BSCL2_like"/>
    <property type="match status" value="1"/>
</dbReference>
<evidence type="ECO:0000256" key="3">
    <source>
        <dbReference type="ARBA" id="ARBA00022824"/>
    </source>
</evidence>
<feature type="region of interest" description="Disordered" evidence="7">
    <location>
        <begin position="315"/>
        <end position="423"/>
    </location>
</feature>
<comment type="subcellular location">
    <subcellularLocation>
        <location evidence="1">Endoplasmic reticulum membrane</location>
        <topology evidence="1">Multi-pass membrane protein</topology>
    </subcellularLocation>
</comment>
<evidence type="ECO:0000256" key="6">
    <source>
        <dbReference type="ARBA" id="ARBA00023136"/>
    </source>
</evidence>
<feature type="compositionally biased region" description="Acidic residues" evidence="7">
    <location>
        <begin position="364"/>
        <end position="376"/>
    </location>
</feature>
<evidence type="ECO:0000256" key="1">
    <source>
        <dbReference type="ARBA" id="ARBA00004477"/>
    </source>
</evidence>
<feature type="compositionally biased region" description="Basic residues" evidence="7">
    <location>
        <begin position="413"/>
        <end position="423"/>
    </location>
</feature>
<dbReference type="GO" id="GO:0006629">
    <property type="term" value="P:lipid metabolic process"/>
    <property type="evidence" value="ECO:0007669"/>
    <property type="project" value="UniProtKB-KW"/>
</dbReference>
<keyword evidence="6 8" id="KW-0472">Membrane</keyword>
<dbReference type="GO" id="GO:0005789">
    <property type="term" value="C:endoplasmic reticulum membrane"/>
    <property type="evidence" value="ECO:0007669"/>
    <property type="project" value="UniProtKB-SubCell"/>
</dbReference>
<evidence type="ECO:0000256" key="7">
    <source>
        <dbReference type="SAM" id="MobiDB-lite"/>
    </source>
</evidence>
<dbReference type="VEuPathDB" id="FungiDB:VP01_365g3"/>
<keyword evidence="10" id="KW-1185">Reference proteome</keyword>
<dbReference type="PANTHER" id="PTHR21212">
    <property type="entry name" value="BERNARDINELLI-SEIP CONGENITAL LIPODYSTROPHY 2 HOMOLOG BSCL2 PROTEIN"/>
    <property type="match status" value="1"/>
</dbReference>
<evidence type="ECO:0000256" key="2">
    <source>
        <dbReference type="ARBA" id="ARBA00022692"/>
    </source>
</evidence>
<evidence type="ECO:0000313" key="9">
    <source>
        <dbReference type="EMBL" id="KNZ52179.1"/>
    </source>
</evidence>
<dbReference type="Pfam" id="PF06775">
    <property type="entry name" value="Seipin"/>
    <property type="match status" value="1"/>
</dbReference>
<dbReference type="OrthoDB" id="3990054at2759"/>
<dbReference type="InterPro" id="IPR009617">
    <property type="entry name" value="Seipin"/>
</dbReference>
<dbReference type="AlphaFoldDB" id="A0A0L6UUK8"/>
<keyword evidence="2 8" id="KW-0812">Transmembrane</keyword>
<name>A0A0L6UUK8_9BASI</name>
<feature type="transmembrane region" description="Helical" evidence="8">
    <location>
        <begin position="75"/>
        <end position="99"/>
    </location>
</feature>
<sequence>MSARVSLAPDDRMKDWLSSLIDTFQDFINRLTSPFFTMADQVLVVLSYLNPFTYVFFVVNSFYRLCVSPRTHRSILGAIILGFIFVISVLLSIIAYITFYRIYVPHVGFSLPVWLQYGEARAPYAVLDLSSISPEITLDQAYDVHLHLTVPTNDRNMNMGQFFFFRLYRNFMVHFSMVTNLPHNTTLHHSSRHASLVYEPGFARVLHAFKYLRTLFFFSSPPSIQHVKVPLLEHRIIRPSSLGKRTKIAYATVDVGRQDVYTSPTLLLERNGWGELQIYKATIVFDAHLEGLRCVFVFKFFAFMLCLFFCKSGKSRRPPKEESHFGRPHASGNRNDRKPQVSAPAMTVVDSSSTSENDPRSREDDLEDGEEPEAFNDEPPQIKTEISDDGVLVGSSRATHTDLSPSGSQSRLTLRKPKTSRKS</sequence>
<feature type="compositionally biased region" description="Polar residues" evidence="7">
    <location>
        <begin position="396"/>
        <end position="412"/>
    </location>
</feature>
<dbReference type="EMBL" id="LAVV01008679">
    <property type="protein sequence ID" value="KNZ52179.1"/>
    <property type="molecule type" value="Genomic_DNA"/>
</dbReference>
<gene>
    <name evidence="9" type="ORF">VP01_365g3</name>
</gene>
<evidence type="ECO:0008006" key="11">
    <source>
        <dbReference type="Google" id="ProtNLM"/>
    </source>
</evidence>
<reference evidence="9 10" key="1">
    <citation type="submission" date="2015-08" db="EMBL/GenBank/DDBJ databases">
        <title>Next Generation Sequencing and Analysis of the Genome of Puccinia sorghi L Schw, the Causal Agent of Maize Common Rust.</title>
        <authorList>
            <person name="Rochi L."/>
            <person name="Burguener G."/>
            <person name="Darino M."/>
            <person name="Turjanski A."/>
            <person name="Kreff E."/>
            <person name="Dieguez M.J."/>
            <person name="Sacco F."/>
        </authorList>
    </citation>
    <scope>NUCLEOTIDE SEQUENCE [LARGE SCALE GENOMIC DNA]</scope>
    <source>
        <strain evidence="9 10">RO10H11247</strain>
    </source>
</reference>
<organism evidence="9 10">
    <name type="scientific">Puccinia sorghi</name>
    <dbReference type="NCBI Taxonomy" id="27349"/>
    <lineage>
        <taxon>Eukaryota</taxon>
        <taxon>Fungi</taxon>
        <taxon>Dikarya</taxon>
        <taxon>Basidiomycota</taxon>
        <taxon>Pucciniomycotina</taxon>
        <taxon>Pucciniomycetes</taxon>
        <taxon>Pucciniales</taxon>
        <taxon>Pucciniaceae</taxon>
        <taxon>Puccinia</taxon>
    </lineage>
</organism>
<dbReference type="PANTHER" id="PTHR21212:SF0">
    <property type="entry name" value="SEIPIN"/>
    <property type="match status" value="1"/>
</dbReference>
<evidence type="ECO:0000256" key="4">
    <source>
        <dbReference type="ARBA" id="ARBA00022989"/>
    </source>
</evidence>
<keyword evidence="5" id="KW-0443">Lipid metabolism</keyword>
<dbReference type="GO" id="GO:0140042">
    <property type="term" value="P:lipid droplet formation"/>
    <property type="evidence" value="ECO:0007669"/>
    <property type="project" value="UniProtKB-ARBA"/>
</dbReference>
<evidence type="ECO:0000313" key="10">
    <source>
        <dbReference type="Proteomes" id="UP000037035"/>
    </source>
</evidence>
<dbReference type="Proteomes" id="UP000037035">
    <property type="component" value="Unassembled WGS sequence"/>
</dbReference>
<accession>A0A0L6UUK8</accession>
<proteinExistence type="predicted"/>
<comment type="caution">
    <text evidence="9">The sequence shown here is derived from an EMBL/GenBank/DDBJ whole genome shotgun (WGS) entry which is preliminary data.</text>
</comment>
<evidence type="ECO:0000256" key="5">
    <source>
        <dbReference type="ARBA" id="ARBA00023098"/>
    </source>
</evidence>